<dbReference type="EMBL" id="JAVDRF010000016">
    <property type="protein sequence ID" value="MDR6539362.1"/>
    <property type="molecule type" value="Genomic_DNA"/>
</dbReference>
<dbReference type="Proteomes" id="UP001184230">
    <property type="component" value="Unassembled WGS sequence"/>
</dbReference>
<reference evidence="1 2" key="1">
    <citation type="submission" date="2023-07" db="EMBL/GenBank/DDBJ databases">
        <title>Sorghum-associated microbial communities from plants grown in Nebraska, USA.</title>
        <authorList>
            <person name="Schachtman D."/>
        </authorList>
    </citation>
    <scope>NUCLEOTIDE SEQUENCE [LARGE SCALE GENOMIC DNA]</scope>
    <source>
        <strain evidence="1 2">DS1781</strain>
    </source>
</reference>
<keyword evidence="2" id="KW-1185">Reference proteome</keyword>
<evidence type="ECO:0000313" key="1">
    <source>
        <dbReference type="EMBL" id="MDR6539362.1"/>
    </source>
</evidence>
<proteinExistence type="predicted"/>
<accession>A0ABU1NLX7</accession>
<sequence>MRTLHPARRVLRGKFAKPAFRVQELVMFTRVFRPMVFAGLVIVISACQPQRSSIGAGNVDTLAGRVGQTEASSIAARSAAYFGDMFSREEEALASKPPELNSPTF</sequence>
<name>A0ABU1NLX7_9BURK</name>
<comment type="caution">
    <text evidence="1">The sequence shown here is derived from an EMBL/GenBank/DDBJ whole genome shotgun (WGS) entry which is preliminary data.</text>
</comment>
<evidence type="ECO:0000313" key="2">
    <source>
        <dbReference type="Proteomes" id="UP001184230"/>
    </source>
</evidence>
<dbReference type="RefSeq" id="WP_309906991.1">
    <property type="nucleotide sequence ID" value="NZ_JAVDRF010000016.1"/>
</dbReference>
<organism evidence="1 2">
    <name type="scientific">Variovorax soli</name>
    <dbReference type="NCBI Taxonomy" id="376815"/>
    <lineage>
        <taxon>Bacteria</taxon>
        <taxon>Pseudomonadati</taxon>
        <taxon>Pseudomonadota</taxon>
        <taxon>Betaproteobacteria</taxon>
        <taxon>Burkholderiales</taxon>
        <taxon>Comamonadaceae</taxon>
        <taxon>Variovorax</taxon>
    </lineage>
</organism>
<protein>
    <submittedName>
        <fullName evidence="1">Uncharacterized protein</fullName>
    </submittedName>
</protein>
<gene>
    <name evidence="1" type="ORF">J2739_005158</name>
</gene>